<evidence type="ECO:0000313" key="14">
    <source>
        <dbReference type="Proteomes" id="UP000320776"/>
    </source>
</evidence>
<dbReference type="PROSITE" id="PS00802">
    <property type="entry name" value="TRANSKETOLASE_2"/>
    <property type="match status" value="1"/>
</dbReference>
<dbReference type="GO" id="GO:0030976">
    <property type="term" value="F:thiamine pyrophosphate binding"/>
    <property type="evidence" value="ECO:0007669"/>
    <property type="project" value="UniProtKB-UniRule"/>
</dbReference>
<dbReference type="CDD" id="cd02007">
    <property type="entry name" value="TPP_DXS"/>
    <property type="match status" value="1"/>
</dbReference>
<evidence type="ECO:0000256" key="2">
    <source>
        <dbReference type="ARBA" id="ARBA00011081"/>
    </source>
</evidence>
<name>A0A517DTX6_9FIRM</name>
<dbReference type="InterPro" id="IPR005477">
    <property type="entry name" value="Dxylulose-5-P_synthase"/>
</dbReference>
<dbReference type="Pfam" id="PF13292">
    <property type="entry name" value="DXP_synthase_N"/>
    <property type="match status" value="1"/>
</dbReference>
<evidence type="ECO:0000313" key="13">
    <source>
        <dbReference type="EMBL" id="QDR80797.1"/>
    </source>
</evidence>
<evidence type="ECO:0000259" key="12">
    <source>
        <dbReference type="SMART" id="SM00861"/>
    </source>
</evidence>
<dbReference type="KEGG" id="sted:SPTER_21320"/>
<feature type="binding site" evidence="11">
    <location>
        <position position="316"/>
    </location>
    <ligand>
        <name>thiamine diphosphate</name>
        <dbReference type="ChEBI" id="CHEBI:58937"/>
    </ligand>
</feature>
<dbReference type="SUPFAM" id="SSF52922">
    <property type="entry name" value="TK C-terminal domain-like"/>
    <property type="match status" value="1"/>
</dbReference>
<keyword evidence="5 11" id="KW-0479">Metal-binding</keyword>
<dbReference type="EMBL" id="CP036259">
    <property type="protein sequence ID" value="QDR80797.1"/>
    <property type="molecule type" value="Genomic_DNA"/>
</dbReference>
<evidence type="ECO:0000256" key="4">
    <source>
        <dbReference type="ARBA" id="ARBA00022679"/>
    </source>
</evidence>
<dbReference type="FunFam" id="3.40.50.970:FF:000005">
    <property type="entry name" value="1-deoxy-D-xylulose-5-phosphate synthase"/>
    <property type="match status" value="1"/>
</dbReference>
<dbReference type="GO" id="GO:0008661">
    <property type="term" value="F:1-deoxy-D-xylulose-5-phosphate synthase activity"/>
    <property type="evidence" value="ECO:0007669"/>
    <property type="project" value="UniProtKB-UniRule"/>
</dbReference>
<evidence type="ECO:0000256" key="3">
    <source>
        <dbReference type="ARBA" id="ARBA00011738"/>
    </source>
</evidence>
<feature type="binding site" evidence="11">
    <location>
        <begin position="177"/>
        <end position="178"/>
    </location>
    <ligand>
        <name>thiamine diphosphate</name>
        <dbReference type="ChEBI" id="CHEBI:58937"/>
    </ligand>
</feature>
<feature type="binding site" evidence="11">
    <location>
        <position position="397"/>
    </location>
    <ligand>
        <name>thiamine diphosphate</name>
        <dbReference type="ChEBI" id="CHEBI:58937"/>
    </ligand>
</feature>
<evidence type="ECO:0000256" key="10">
    <source>
        <dbReference type="ARBA" id="ARBA00055605"/>
    </source>
</evidence>
<reference evidence="13 14" key="1">
    <citation type="submission" date="2019-02" db="EMBL/GenBank/DDBJ databases">
        <title>Closed genome of Sporomusa termitida DSM 4440.</title>
        <authorList>
            <person name="Poehlein A."/>
            <person name="Daniel R."/>
        </authorList>
    </citation>
    <scope>NUCLEOTIDE SEQUENCE [LARGE SCALE GENOMIC DNA]</scope>
    <source>
        <strain evidence="13 14">DSM 4440</strain>
    </source>
</reference>
<evidence type="ECO:0000256" key="6">
    <source>
        <dbReference type="ARBA" id="ARBA00022842"/>
    </source>
</evidence>
<dbReference type="GO" id="GO:0019288">
    <property type="term" value="P:isopentenyl diphosphate biosynthetic process, methylerythritol 4-phosphate pathway"/>
    <property type="evidence" value="ECO:0007669"/>
    <property type="project" value="TreeGrafter"/>
</dbReference>
<keyword evidence="8 11" id="KW-0786">Thiamine pyrophosphate</keyword>
<keyword evidence="4 11" id="KW-0808">Transferase</keyword>
<accession>A0A517DTX6</accession>
<feature type="binding site" evidence="11">
    <location>
        <position position="176"/>
    </location>
    <ligand>
        <name>Mg(2+)</name>
        <dbReference type="ChEBI" id="CHEBI:18420"/>
    </ligand>
</feature>
<dbReference type="Gene3D" id="3.40.50.920">
    <property type="match status" value="1"/>
</dbReference>
<evidence type="ECO:0000256" key="11">
    <source>
        <dbReference type="HAMAP-Rule" id="MF_00315"/>
    </source>
</evidence>
<dbReference type="NCBIfam" id="TIGR00204">
    <property type="entry name" value="dxs"/>
    <property type="match status" value="1"/>
</dbReference>
<dbReference type="SUPFAM" id="SSF52518">
    <property type="entry name" value="Thiamin diphosphate-binding fold (THDP-binding)"/>
    <property type="match status" value="2"/>
</dbReference>
<dbReference type="Pfam" id="PF02780">
    <property type="entry name" value="Transketolase_C"/>
    <property type="match status" value="1"/>
</dbReference>
<dbReference type="PANTHER" id="PTHR43322">
    <property type="entry name" value="1-D-DEOXYXYLULOSE 5-PHOSPHATE SYNTHASE-RELATED"/>
    <property type="match status" value="1"/>
</dbReference>
<dbReference type="SMART" id="SM00861">
    <property type="entry name" value="Transket_pyr"/>
    <property type="match status" value="1"/>
</dbReference>
<dbReference type="Pfam" id="PF02779">
    <property type="entry name" value="Transket_pyr"/>
    <property type="match status" value="1"/>
</dbReference>
<dbReference type="AlphaFoldDB" id="A0A517DTX6"/>
<feature type="binding site" evidence="11">
    <location>
        <begin position="145"/>
        <end position="147"/>
    </location>
    <ligand>
        <name>thiamine diphosphate</name>
        <dbReference type="ChEBI" id="CHEBI:58937"/>
    </ligand>
</feature>
<keyword evidence="7 11" id="KW-0784">Thiamine biosynthesis</keyword>
<dbReference type="InterPro" id="IPR020826">
    <property type="entry name" value="Transketolase_BS"/>
</dbReference>
<dbReference type="InterPro" id="IPR005475">
    <property type="entry name" value="Transketolase-like_Pyr-bd"/>
</dbReference>
<comment type="catalytic activity">
    <reaction evidence="11">
        <text>D-glyceraldehyde 3-phosphate + pyruvate + H(+) = 1-deoxy-D-xylulose 5-phosphate + CO2</text>
        <dbReference type="Rhea" id="RHEA:12605"/>
        <dbReference type="ChEBI" id="CHEBI:15361"/>
        <dbReference type="ChEBI" id="CHEBI:15378"/>
        <dbReference type="ChEBI" id="CHEBI:16526"/>
        <dbReference type="ChEBI" id="CHEBI:57792"/>
        <dbReference type="ChEBI" id="CHEBI:59776"/>
        <dbReference type="EC" id="2.2.1.7"/>
    </reaction>
</comment>
<keyword evidence="14" id="KW-1185">Reference proteome</keyword>
<dbReference type="Proteomes" id="UP000320776">
    <property type="component" value="Chromosome"/>
</dbReference>
<comment type="similarity">
    <text evidence="2 11">Belongs to the transketolase family. DXPS subfamily.</text>
</comment>
<evidence type="ECO:0000256" key="1">
    <source>
        <dbReference type="ARBA" id="ARBA00004980"/>
    </source>
</evidence>
<dbReference type="PROSITE" id="PS00801">
    <property type="entry name" value="TRANSKETOLASE_1"/>
    <property type="match status" value="1"/>
</dbReference>
<feature type="binding site" evidence="11">
    <location>
        <position position="104"/>
    </location>
    <ligand>
        <name>thiamine diphosphate</name>
        <dbReference type="ChEBI" id="CHEBI:58937"/>
    </ligand>
</feature>
<feature type="domain" description="Transketolase-like pyrimidine-binding" evidence="12">
    <location>
        <begin position="346"/>
        <end position="510"/>
    </location>
</feature>
<dbReference type="Gene3D" id="3.40.50.970">
    <property type="match status" value="2"/>
</dbReference>
<dbReference type="UniPathway" id="UPA00064">
    <property type="reaction ID" value="UER00091"/>
</dbReference>
<evidence type="ECO:0000256" key="8">
    <source>
        <dbReference type="ARBA" id="ARBA00023052"/>
    </source>
</evidence>
<dbReference type="InterPro" id="IPR033248">
    <property type="entry name" value="Transketolase_C"/>
</dbReference>
<dbReference type="CDD" id="cd07033">
    <property type="entry name" value="TPP_PYR_DXS_TK_like"/>
    <property type="match status" value="1"/>
</dbReference>
<organism evidence="13 14">
    <name type="scientific">Sporomusa termitida</name>
    <dbReference type="NCBI Taxonomy" id="2377"/>
    <lineage>
        <taxon>Bacteria</taxon>
        <taxon>Bacillati</taxon>
        <taxon>Bacillota</taxon>
        <taxon>Negativicutes</taxon>
        <taxon>Selenomonadales</taxon>
        <taxon>Sporomusaceae</taxon>
        <taxon>Sporomusa</taxon>
    </lineage>
</organism>
<dbReference type="EC" id="2.2.1.7" evidence="11"/>
<gene>
    <name evidence="13" type="primary">dxs_2</name>
    <name evidence="11" type="synonym">dxs</name>
    <name evidence="13" type="ORF">SPTER_21320</name>
</gene>
<comment type="cofactor">
    <cofactor evidence="11">
        <name>Mg(2+)</name>
        <dbReference type="ChEBI" id="CHEBI:18420"/>
    </cofactor>
    <text evidence="11">Binds 1 Mg(2+) ion per subunit.</text>
</comment>
<evidence type="ECO:0000256" key="7">
    <source>
        <dbReference type="ARBA" id="ARBA00022977"/>
    </source>
</evidence>
<protein>
    <recommendedName>
        <fullName evidence="11">1-deoxy-D-xylulose-5-phosphate synthase</fullName>
        <ecNumber evidence="11">2.2.1.7</ecNumber>
    </recommendedName>
    <alternativeName>
        <fullName evidence="11">1-deoxyxylulose-5-phosphate synthase</fullName>
        <shortName evidence="11">DXP synthase</shortName>
        <shortName evidence="11">DXPS</shortName>
    </alternativeName>
</protein>
<sequence>MNVSPKLCYNMFWKIHSCIMTSVRESGEVGLGTLLDGINGPQDLKSLSLGQLEKLAGEIRELLIHTVSANGGHLAPNLGVVELTLALHRTFNSPNDKFIWDVGHQAYVHKILTGRRRQFSTLRQTGGISGFPKRCESQHDVFGVGHSSTSISSALGVALARDMSGDTYNVIGIIGDGSLTGGQAYEALNHAGHLNINLTVVLNDNEMSIAKNVGAMSEYLAKLRTAPTYSKVKHDIEYLLRRIPAIGESVAKTAERVKDSLKYLLVPGMLFEELGFTYFGPIDGHNIPLILDVLDKTKSIKGPVLIHLLTQKGKGYAPAECNADKFHGVGPFCIDTGEIIKNGGAPSYTQVFGDTLVKLAEQNPDIVAITAAMPEGTGLKKFSARFPERFFDVGIAEQHAVTLAAGMATQGKRPVVAVYSTFLQRGYDQILHDVCLQNLPVIFMLDRAGIVGEDGATHHGVFDYSFLRHIPNMVMMAPKDENELRHMLYTATQLNGPVAIRYPRGSGVGAESKPDFTQLELGKSEELLLGKDLVLLAIGTMAAACCQAAALLAPKGIEAGVVNARFVKPLDGQLIRRLARDKGVIITVEDNVLAGGFGSAVLEYINAQQLNWVKVLRLGLPDKYIEHGPRNYLLSRHGLDPQGIAASAEAFIRQFGVRK</sequence>
<keyword evidence="6 11" id="KW-0460">Magnesium</keyword>
<comment type="cofactor">
    <cofactor evidence="11">
        <name>thiamine diphosphate</name>
        <dbReference type="ChEBI" id="CHEBI:58937"/>
    </cofactor>
    <text evidence="11">Binds 1 thiamine pyrophosphate per subunit.</text>
</comment>
<dbReference type="InterPro" id="IPR049557">
    <property type="entry name" value="Transketolase_CS"/>
</dbReference>
<keyword evidence="9 11" id="KW-0414">Isoprene biosynthesis</keyword>
<comment type="subunit">
    <text evidence="3 11">Homodimer.</text>
</comment>
<dbReference type="HAMAP" id="MF_00315">
    <property type="entry name" value="DXP_synth"/>
    <property type="match status" value="1"/>
</dbReference>
<dbReference type="InterPro" id="IPR029061">
    <property type="entry name" value="THDP-binding"/>
</dbReference>
<dbReference type="GO" id="GO:0005829">
    <property type="term" value="C:cytosol"/>
    <property type="evidence" value="ECO:0007669"/>
    <property type="project" value="TreeGrafter"/>
</dbReference>
<comment type="function">
    <text evidence="10 11">Catalyzes the acyloin condensation reaction between C atoms 2 and 3 of pyruvate and glyceraldehyde 3-phosphate to yield 1-deoxy-D-xylulose-5-phosphate (DXP).</text>
</comment>
<dbReference type="FunFam" id="3.40.50.920:FF:000002">
    <property type="entry name" value="1-deoxy-D-xylulose-5-phosphate synthase"/>
    <property type="match status" value="1"/>
</dbReference>
<dbReference type="PANTHER" id="PTHR43322:SF5">
    <property type="entry name" value="1-DEOXY-D-XYLULOSE-5-PHOSPHATE SYNTHASE, CHLOROPLASTIC"/>
    <property type="match status" value="1"/>
</dbReference>
<dbReference type="NCBIfam" id="NF003933">
    <property type="entry name" value="PRK05444.2-2"/>
    <property type="match status" value="1"/>
</dbReference>
<dbReference type="InterPro" id="IPR009014">
    <property type="entry name" value="Transketo_C/PFOR_II"/>
</dbReference>
<evidence type="ECO:0000256" key="9">
    <source>
        <dbReference type="ARBA" id="ARBA00023229"/>
    </source>
</evidence>
<comment type="pathway">
    <text evidence="1 11">Metabolic intermediate biosynthesis; 1-deoxy-D-xylulose 5-phosphate biosynthesis; 1-deoxy-D-xylulose 5-phosphate from D-glyceraldehyde 3-phosphate and pyruvate: step 1/1.</text>
</comment>
<evidence type="ECO:0000256" key="5">
    <source>
        <dbReference type="ARBA" id="ARBA00022723"/>
    </source>
</evidence>
<dbReference type="GO" id="GO:0000287">
    <property type="term" value="F:magnesium ion binding"/>
    <property type="evidence" value="ECO:0007669"/>
    <property type="project" value="UniProtKB-UniRule"/>
</dbReference>
<feature type="binding site" evidence="11">
    <location>
        <position position="205"/>
    </location>
    <ligand>
        <name>thiamine diphosphate</name>
        <dbReference type="ChEBI" id="CHEBI:58937"/>
    </ligand>
</feature>
<dbReference type="GO" id="GO:0009228">
    <property type="term" value="P:thiamine biosynthetic process"/>
    <property type="evidence" value="ECO:0007669"/>
    <property type="project" value="UniProtKB-UniRule"/>
</dbReference>
<feature type="binding site" evidence="11">
    <location>
        <position position="205"/>
    </location>
    <ligand>
        <name>Mg(2+)</name>
        <dbReference type="ChEBI" id="CHEBI:18420"/>
    </ligand>
</feature>
<proteinExistence type="inferred from homology"/>
<dbReference type="GO" id="GO:0016114">
    <property type="term" value="P:terpenoid biosynthetic process"/>
    <property type="evidence" value="ECO:0007669"/>
    <property type="project" value="UniProtKB-UniRule"/>
</dbReference>